<dbReference type="KEGG" id="dae:Dtox_1838"/>
<dbReference type="Proteomes" id="UP000002217">
    <property type="component" value="Chromosome"/>
</dbReference>
<name>C8VXN0_DESAS</name>
<dbReference type="HOGENOM" id="CLU_3250420_0_0_9"/>
<dbReference type="STRING" id="485916.Dtox_1838"/>
<feature type="transmembrane region" description="Helical" evidence="1">
    <location>
        <begin position="21"/>
        <end position="41"/>
    </location>
</feature>
<evidence type="ECO:0000256" key="1">
    <source>
        <dbReference type="SAM" id="Phobius"/>
    </source>
</evidence>
<evidence type="ECO:0000313" key="2">
    <source>
        <dbReference type="EMBL" id="ACV62686.1"/>
    </source>
</evidence>
<evidence type="ECO:0000313" key="3">
    <source>
        <dbReference type="Proteomes" id="UP000002217"/>
    </source>
</evidence>
<keyword evidence="3" id="KW-1185">Reference proteome</keyword>
<gene>
    <name evidence="2" type="ordered locus">Dtox_1838</name>
</gene>
<keyword evidence="1" id="KW-1133">Transmembrane helix</keyword>
<proteinExistence type="predicted"/>
<dbReference type="EMBL" id="CP001720">
    <property type="protein sequence ID" value="ACV62686.1"/>
    <property type="molecule type" value="Genomic_DNA"/>
</dbReference>
<protein>
    <submittedName>
        <fullName evidence="2">Uncharacterized protein</fullName>
    </submittedName>
</protein>
<reference evidence="2 3" key="1">
    <citation type="journal article" date="2009" name="Stand. Genomic Sci.">
        <title>Complete genome sequence of Desulfotomaculum acetoxidans type strain (5575).</title>
        <authorList>
            <person name="Spring S."/>
            <person name="Lapidus A."/>
            <person name="Schroder M."/>
            <person name="Gleim D."/>
            <person name="Sims D."/>
            <person name="Meincke L."/>
            <person name="Glavina Del Rio T."/>
            <person name="Tice H."/>
            <person name="Copeland A."/>
            <person name="Cheng J.F."/>
            <person name="Lucas S."/>
            <person name="Chen F."/>
            <person name="Nolan M."/>
            <person name="Bruce D."/>
            <person name="Goodwin L."/>
            <person name="Pitluck S."/>
            <person name="Ivanova N."/>
            <person name="Mavromatis K."/>
            <person name="Mikhailova N."/>
            <person name="Pati A."/>
            <person name="Chen A."/>
            <person name="Palaniappan K."/>
            <person name="Land M."/>
            <person name="Hauser L."/>
            <person name="Chang Y.J."/>
            <person name="Jeffries C.D."/>
            <person name="Chain P."/>
            <person name="Saunders E."/>
            <person name="Brettin T."/>
            <person name="Detter J.C."/>
            <person name="Goker M."/>
            <person name="Bristow J."/>
            <person name="Eisen J.A."/>
            <person name="Markowitz V."/>
            <person name="Hugenholtz P."/>
            <person name="Kyrpides N.C."/>
            <person name="Klenk H.P."/>
            <person name="Han C."/>
        </authorList>
    </citation>
    <scope>NUCLEOTIDE SEQUENCE [LARGE SCALE GENOMIC DNA]</scope>
    <source>
        <strain evidence="3">ATCC 49208 / DSM 771 / VKM B-1644</strain>
    </source>
</reference>
<sequence>MSEHGELSITKWVNKLKHDSLLCAMIGVPPGMFLMLVNIMIL</sequence>
<organism evidence="2 3">
    <name type="scientific">Desulfofarcimen acetoxidans (strain ATCC 49208 / DSM 771 / KCTC 5769 / VKM B-1644 / 5575)</name>
    <name type="common">Desulfotomaculum acetoxidans</name>
    <dbReference type="NCBI Taxonomy" id="485916"/>
    <lineage>
        <taxon>Bacteria</taxon>
        <taxon>Bacillati</taxon>
        <taxon>Bacillota</taxon>
        <taxon>Clostridia</taxon>
        <taxon>Eubacteriales</taxon>
        <taxon>Peptococcaceae</taxon>
        <taxon>Desulfofarcimen</taxon>
    </lineage>
</organism>
<dbReference type="AlphaFoldDB" id="C8VXN0"/>
<keyword evidence="1" id="KW-0812">Transmembrane</keyword>
<accession>C8VXN0</accession>
<keyword evidence="1" id="KW-0472">Membrane</keyword>